<dbReference type="InterPro" id="IPR002881">
    <property type="entry name" value="DUF58"/>
</dbReference>
<sequence>MAVTGRAVFLAFVGVAVAFVAAPAGAWVPWAVLGLLLAALLTDLALAANSRAVRLEHGGDTSVRLGERAEVWLSVANPGRRTLRATVRDAWRPSAGAAPRAHDLVLPAGGRRLVRTTLTPSRRGDQHSAHVTVRSHGPLRLAARQSSHTVPWTVRVLPPFRSRRHLPGKLAKLQELEGQHRAMIRGRGSEFDSLREYVPGDDVRSIDWRATARRETVVVRTWRPERDRRILLVLDTSRTSAGRVDDLPRLEHSMDAALLLTALAAKAGDRVDFLAYDRRVRARVRSEGRGSTLPAIVSAMAPLEPELVEVDAAGMVSAILAGQRRSRQLVVLLTDLNAAALEAGLLPRLASLTARHLVLVAAVADPHVARLAAERGDAQSVYRAAAAQRTIVERRRVTAELRRRGVEVVEAAAGDLAPALADAYIALKAQGRL</sequence>
<keyword evidence="1" id="KW-0812">Transmembrane</keyword>
<evidence type="ECO:0000259" key="2">
    <source>
        <dbReference type="Pfam" id="PF01882"/>
    </source>
</evidence>
<feature type="transmembrane region" description="Helical" evidence="1">
    <location>
        <begin position="7"/>
        <end position="24"/>
    </location>
</feature>
<gene>
    <name evidence="3" type="ORF">FOF52_12785</name>
</gene>
<dbReference type="Pfam" id="PF01882">
    <property type="entry name" value="DUF58"/>
    <property type="match status" value="1"/>
</dbReference>
<keyword evidence="1" id="KW-0472">Membrane</keyword>
<proteinExistence type="predicted"/>
<dbReference type="EMBL" id="CP051627">
    <property type="protein sequence ID" value="UPT21715.1"/>
    <property type="molecule type" value="Genomic_DNA"/>
</dbReference>
<keyword evidence="1" id="KW-1133">Transmembrane helix</keyword>
<keyword evidence="4" id="KW-1185">Reference proteome</keyword>
<evidence type="ECO:0000313" key="4">
    <source>
        <dbReference type="Proteomes" id="UP000832041"/>
    </source>
</evidence>
<organism evidence="3 4">
    <name type="scientific">Thermobifida alba</name>
    <name type="common">Thermomonospora alba</name>
    <dbReference type="NCBI Taxonomy" id="53522"/>
    <lineage>
        <taxon>Bacteria</taxon>
        <taxon>Bacillati</taxon>
        <taxon>Actinomycetota</taxon>
        <taxon>Actinomycetes</taxon>
        <taxon>Streptosporangiales</taxon>
        <taxon>Nocardiopsidaceae</taxon>
        <taxon>Thermobifida</taxon>
    </lineage>
</organism>
<evidence type="ECO:0000313" key="3">
    <source>
        <dbReference type="EMBL" id="UPT21715.1"/>
    </source>
</evidence>
<dbReference type="RefSeq" id="WP_248590206.1">
    <property type="nucleotide sequence ID" value="NZ_BAABEB010000004.1"/>
</dbReference>
<dbReference type="PANTHER" id="PTHR33608">
    <property type="entry name" value="BLL2464 PROTEIN"/>
    <property type="match status" value="1"/>
</dbReference>
<dbReference type="Proteomes" id="UP000832041">
    <property type="component" value="Chromosome"/>
</dbReference>
<reference evidence="3 4" key="1">
    <citation type="submission" date="2020-04" db="EMBL/GenBank/DDBJ databases">
        <title>Thermobifida alba genome sequencing and assembly.</title>
        <authorList>
            <person name="Luzics S."/>
            <person name="Horvath B."/>
            <person name="Nagy I."/>
            <person name="Toth A."/>
            <person name="Nagy I."/>
            <person name="Kukolya J."/>
        </authorList>
    </citation>
    <scope>NUCLEOTIDE SEQUENCE [LARGE SCALE GENOMIC DNA]</scope>
    <source>
        <strain evidence="3 4">DSM 43795</strain>
    </source>
</reference>
<protein>
    <submittedName>
        <fullName evidence="3">DUF58 domain-containing protein</fullName>
    </submittedName>
</protein>
<dbReference type="PANTHER" id="PTHR33608:SF3">
    <property type="entry name" value="SLR2013 PROTEIN"/>
    <property type="match status" value="1"/>
</dbReference>
<name>A0ABY4L2X0_THEAE</name>
<feature type="domain" description="DUF58" evidence="2">
    <location>
        <begin position="194"/>
        <end position="372"/>
    </location>
</feature>
<accession>A0ABY4L2X0</accession>
<evidence type="ECO:0000256" key="1">
    <source>
        <dbReference type="SAM" id="Phobius"/>
    </source>
</evidence>